<organism evidence="3 4">
    <name type="scientific">Clupea harengus</name>
    <name type="common">Atlantic herring</name>
    <dbReference type="NCBI Taxonomy" id="7950"/>
    <lineage>
        <taxon>Eukaryota</taxon>
        <taxon>Metazoa</taxon>
        <taxon>Chordata</taxon>
        <taxon>Craniata</taxon>
        <taxon>Vertebrata</taxon>
        <taxon>Euteleostomi</taxon>
        <taxon>Actinopterygii</taxon>
        <taxon>Neopterygii</taxon>
        <taxon>Teleostei</taxon>
        <taxon>Clupei</taxon>
        <taxon>Clupeiformes</taxon>
        <taxon>Clupeoidei</taxon>
        <taxon>Clupeidae</taxon>
        <taxon>Clupea</taxon>
    </lineage>
</organism>
<dbReference type="OrthoDB" id="9930747at2759"/>
<feature type="domain" description="Chemokine interleukin-8-like" evidence="2">
    <location>
        <begin position="33"/>
        <end position="86"/>
    </location>
</feature>
<dbReference type="GO" id="GO:0005576">
    <property type="term" value="C:extracellular region"/>
    <property type="evidence" value="ECO:0007669"/>
    <property type="project" value="InterPro"/>
</dbReference>
<dbReference type="KEGG" id="char:116224480"/>
<dbReference type="Proteomes" id="UP000515152">
    <property type="component" value="Chromosome 17"/>
</dbReference>
<dbReference type="GO" id="GO:0006955">
    <property type="term" value="P:immune response"/>
    <property type="evidence" value="ECO:0007669"/>
    <property type="project" value="InterPro"/>
</dbReference>
<dbReference type="AlphaFoldDB" id="A0A6P8GZR7"/>
<evidence type="ECO:0000313" key="3">
    <source>
        <dbReference type="Proteomes" id="UP000515152"/>
    </source>
</evidence>
<dbReference type="InterPro" id="IPR001811">
    <property type="entry name" value="Chemokine_IL8-like_dom"/>
</dbReference>
<sequence length="92" mass="10161">MRCTLVIVIMGALLVAVIGQRGRYRRPTRVRTECCTSVNRAVIPNIKAAKIQNALPPCVEAMVFTTEDGKEYCTDPKAAWVPAILRGLNMTQ</sequence>
<evidence type="ECO:0000313" key="4">
    <source>
        <dbReference type="RefSeq" id="XP_031440300.2"/>
    </source>
</evidence>
<feature type="signal peptide" evidence="1">
    <location>
        <begin position="1"/>
        <end position="19"/>
    </location>
</feature>
<reference evidence="4" key="1">
    <citation type="submission" date="2025-08" db="UniProtKB">
        <authorList>
            <consortium name="RefSeq"/>
        </authorList>
    </citation>
    <scope>IDENTIFICATION</scope>
</reference>
<dbReference type="RefSeq" id="XP_031440300.2">
    <property type="nucleotide sequence ID" value="XM_031584440.2"/>
</dbReference>
<dbReference type="GO" id="GO:0008009">
    <property type="term" value="F:chemokine activity"/>
    <property type="evidence" value="ECO:0007669"/>
    <property type="project" value="InterPro"/>
</dbReference>
<evidence type="ECO:0000256" key="1">
    <source>
        <dbReference type="SAM" id="SignalP"/>
    </source>
</evidence>
<name>A0A6P8GZR7_CLUHA</name>
<dbReference type="Pfam" id="PF00048">
    <property type="entry name" value="IL8"/>
    <property type="match status" value="1"/>
</dbReference>
<keyword evidence="1" id="KW-0732">Signal</keyword>
<protein>
    <submittedName>
        <fullName evidence="4">Interleukin-8-like</fullName>
    </submittedName>
</protein>
<feature type="chain" id="PRO_5035241758" evidence="1">
    <location>
        <begin position="20"/>
        <end position="92"/>
    </location>
</feature>
<accession>A0A6P8GZR7</accession>
<proteinExistence type="predicted"/>
<keyword evidence="3" id="KW-1185">Reference proteome</keyword>
<dbReference type="GeneID" id="116224480"/>
<gene>
    <name evidence="4" type="primary">LOC116224480</name>
</gene>
<evidence type="ECO:0000259" key="2">
    <source>
        <dbReference type="Pfam" id="PF00048"/>
    </source>
</evidence>